<dbReference type="Proteomes" id="UP000032076">
    <property type="component" value="Unassembled WGS sequence"/>
</dbReference>
<proteinExistence type="inferred from homology"/>
<evidence type="ECO:0000256" key="5">
    <source>
        <dbReference type="ARBA" id="ARBA00023136"/>
    </source>
</evidence>
<organism evidence="8 9">
    <name type="scientific">Caldibacillus thermoamylovorans</name>
    <dbReference type="NCBI Taxonomy" id="35841"/>
    <lineage>
        <taxon>Bacteria</taxon>
        <taxon>Bacillati</taxon>
        <taxon>Bacillota</taxon>
        <taxon>Bacilli</taxon>
        <taxon>Bacillales</taxon>
        <taxon>Bacillaceae</taxon>
        <taxon>Caldibacillus</taxon>
    </lineage>
</organism>
<evidence type="ECO:0000256" key="6">
    <source>
        <dbReference type="PIRSR" id="PIRSR604254-1"/>
    </source>
</evidence>
<comment type="subcellular location">
    <subcellularLocation>
        <location evidence="1">Endomembrane system</location>
        <topology evidence="1">Multi-pass membrane protein</topology>
    </subcellularLocation>
</comment>
<dbReference type="Pfam" id="PF03006">
    <property type="entry name" value="HlyIII"/>
    <property type="match status" value="1"/>
</dbReference>
<reference evidence="8 9" key="1">
    <citation type="submission" date="2015-01" db="EMBL/GenBank/DDBJ databases">
        <title>Draft Genome Sequences of Four Bacillus thermoamylovorans Strains, Isolated From Food Products.</title>
        <authorList>
            <person name="Krawcyk A.O."/>
            <person name="Berendsen E.M."/>
            <person name="Eijlander R.T."/>
            <person name="de Jong A."/>
            <person name="Wells-Bennik M."/>
            <person name="Kuipers O.P."/>
        </authorList>
    </citation>
    <scope>NUCLEOTIDE SEQUENCE [LARGE SCALE GENOMIC DNA]</scope>
    <source>
        <strain evidence="8 9">B4167</strain>
    </source>
</reference>
<protein>
    <recommendedName>
        <fullName evidence="10">Hemolysin D</fullName>
    </recommendedName>
</protein>
<feature type="transmembrane region" description="Helical" evidence="7">
    <location>
        <begin position="42"/>
        <end position="63"/>
    </location>
</feature>
<dbReference type="InterPro" id="IPR004254">
    <property type="entry name" value="AdipoR/HlyIII-related"/>
</dbReference>
<feature type="transmembrane region" description="Helical" evidence="7">
    <location>
        <begin position="163"/>
        <end position="182"/>
    </location>
</feature>
<comment type="similarity">
    <text evidence="2">Belongs to the UPF0073 (Hly-III) family.</text>
</comment>
<evidence type="ECO:0000313" key="9">
    <source>
        <dbReference type="Proteomes" id="UP000032076"/>
    </source>
</evidence>
<evidence type="ECO:0000313" key="8">
    <source>
        <dbReference type="EMBL" id="KIO71516.1"/>
    </source>
</evidence>
<sequence>MAETHRFTKGEEIANAVTHGIGALLSIAALVILIVSSSINGTAIHVVSFTIFGATMVLLYTSSTLVHALPQGKAKDVFEILDHSSIYLFIAGSYTPITLLVIKGGLGWTLFGIVWGLAIGGIVFKSLFVKKFLYTSTILYVLMGWLVVIGWKQIVENMPFNGVVLLVIGGVFYTIGAIFYVWRGFKFHHMIWHLFVIAGTVAHFFCVLFYLLP</sequence>
<evidence type="ECO:0000256" key="3">
    <source>
        <dbReference type="ARBA" id="ARBA00022692"/>
    </source>
</evidence>
<feature type="transmembrane region" description="Helical" evidence="7">
    <location>
        <begin position="108"/>
        <end position="125"/>
    </location>
</feature>
<evidence type="ECO:0000256" key="7">
    <source>
        <dbReference type="SAM" id="Phobius"/>
    </source>
</evidence>
<dbReference type="InterPro" id="IPR005744">
    <property type="entry name" value="Hy-lIII"/>
</dbReference>
<dbReference type="PANTHER" id="PTHR20855:SF129">
    <property type="entry name" value="HEMOLYSIN-3 HOMOLOG"/>
    <property type="match status" value="1"/>
</dbReference>
<feature type="transmembrane region" description="Helical" evidence="7">
    <location>
        <begin position="194"/>
        <end position="212"/>
    </location>
</feature>
<gene>
    <name evidence="8" type="ORF">B4167_3645</name>
</gene>
<keyword evidence="3 7" id="KW-0812">Transmembrane</keyword>
<dbReference type="EMBL" id="JXLU01000126">
    <property type="protein sequence ID" value="KIO71516.1"/>
    <property type="molecule type" value="Genomic_DNA"/>
</dbReference>
<feature type="binding site" evidence="6">
    <location>
        <position position="189"/>
    </location>
    <ligand>
        <name>Zn(2+)</name>
        <dbReference type="ChEBI" id="CHEBI:29105"/>
    </ligand>
</feature>
<keyword evidence="5 7" id="KW-0472">Membrane</keyword>
<feature type="transmembrane region" description="Helical" evidence="7">
    <location>
        <begin position="84"/>
        <end position="102"/>
    </location>
</feature>
<dbReference type="PANTHER" id="PTHR20855">
    <property type="entry name" value="ADIPOR/PROGESTIN RECEPTOR-RELATED"/>
    <property type="match status" value="1"/>
</dbReference>
<name>A0ABD4A3P9_9BACI</name>
<evidence type="ECO:0000256" key="4">
    <source>
        <dbReference type="ARBA" id="ARBA00022989"/>
    </source>
</evidence>
<dbReference type="NCBIfam" id="TIGR01065">
    <property type="entry name" value="hlyIII"/>
    <property type="match status" value="1"/>
</dbReference>
<keyword evidence="6" id="KW-0862">Zinc</keyword>
<feature type="transmembrane region" description="Helical" evidence="7">
    <location>
        <begin position="132"/>
        <end position="151"/>
    </location>
</feature>
<keyword evidence="6" id="KW-0479">Metal-binding</keyword>
<dbReference type="GO" id="GO:0012505">
    <property type="term" value="C:endomembrane system"/>
    <property type="evidence" value="ECO:0007669"/>
    <property type="project" value="UniProtKB-SubCell"/>
</dbReference>
<evidence type="ECO:0000256" key="1">
    <source>
        <dbReference type="ARBA" id="ARBA00004127"/>
    </source>
</evidence>
<feature type="binding site" evidence="6">
    <location>
        <position position="67"/>
    </location>
    <ligand>
        <name>Zn(2+)</name>
        <dbReference type="ChEBI" id="CHEBI:29105"/>
    </ligand>
</feature>
<feature type="transmembrane region" description="Helical" evidence="7">
    <location>
        <begin position="12"/>
        <end position="36"/>
    </location>
</feature>
<dbReference type="RefSeq" id="WP_041903444.1">
    <property type="nucleotide sequence ID" value="NZ_JAMATD010000046.1"/>
</dbReference>
<accession>A0ABD4A3P9</accession>
<feature type="binding site" evidence="6">
    <location>
        <position position="193"/>
    </location>
    <ligand>
        <name>Zn(2+)</name>
        <dbReference type="ChEBI" id="CHEBI:29105"/>
    </ligand>
</feature>
<evidence type="ECO:0000256" key="2">
    <source>
        <dbReference type="ARBA" id="ARBA00008488"/>
    </source>
</evidence>
<keyword evidence="4 7" id="KW-1133">Transmembrane helix</keyword>
<comment type="caution">
    <text evidence="8">The sequence shown here is derived from an EMBL/GenBank/DDBJ whole genome shotgun (WGS) entry which is preliminary data.</text>
</comment>
<dbReference type="AlphaFoldDB" id="A0ABD4A3P9"/>
<evidence type="ECO:0008006" key="10">
    <source>
        <dbReference type="Google" id="ProtNLM"/>
    </source>
</evidence>